<gene>
    <name evidence="1" type="ORF">L6452_36970</name>
</gene>
<reference evidence="2" key="1">
    <citation type="journal article" date="2022" name="Mol. Ecol. Resour.">
        <title>The genomes of chicory, endive, great burdock and yacon provide insights into Asteraceae palaeo-polyploidization history and plant inulin production.</title>
        <authorList>
            <person name="Fan W."/>
            <person name="Wang S."/>
            <person name="Wang H."/>
            <person name="Wang A."/>
            <person name="Jiang F."/>
            <person name="Liu H."/>
            <person name="Zhao H."/>
            <person name="Xu D."/>
            <person name="Zhang Y."/>
        </authorList>
    </citation>
    <scope>NUCLEOTIDE SEQUENCE [LARGE SCALE GENOMIC DNA]</scope>
    <source>
        <strain evidence="2">cv. Niubang</strain>
    </source>
</reference>
<dbReference type="EMBL" id="CM042060">
    <property type="protein sequence ID" value="KAI3677704.1"/>
    <property type="molecule type" value="Genomic_DNA"/>
</dbReference>
<organism evidence="1 2">
    <name type="scientific">Arctium lappa</name>
    <name type="common">Greater burdock</name>
    <name type="synonym">Lappa major</name>
    <dbReference type="NCBI Taxonomy" id="4217"/>
    <lineage>
        <taxon>Eukaryota</taxon>
        <taxon>Viridiplantae</taxon>
        <taxon>Streptophyta</taxon>
        <taxon>Embryophyta</taxon>
        <taxon>Tracheophyta</taxon>
        <taxon>Spermatophyta</taxon>
        <taxon>Magnoliopsida</taxon>
        <taxon>eudicotyledons</taxon>
        <taxon>Gunneridae</taxon>
        <taxon>Pentapetalae</taxon>
        <taxon>asterids</taxon>
        <taxon>campanulids</taxon>
        <taxon>Asterales</taxon>
        <taxon>Asteraceae</taxon>
        <taxon>Carduoideae</taxon>
        <taxon>Cardueae</taxon>
        <taxon>Arctiinae</taxon>
        <taxon>Arctium</taxon>
    </lineage>
</organism>
<reference evidence="1 2" key="2">
    <citation type="journal article" date="2022" name="Mol. Ecol. Resour.">
        <title>The genomes of chicory, endive, great burdock and yacon provide insights into Asteraceae paleo-polyploidization history and plant inulin production.</title>
        <authorList>
            <person name="Fan W."/>
            <person name="Wang S."/>
            <person name="Wang H."/>
            <person name="Wang A."/>
            <person name="Jiang F."/>
            <person name="Liu H."/>
            <person name="Zhao H."/>
            <person name="Xu D."/>
            <person name="Zhang Y."/>
        </authorList>
    </citation>
    <scope>NUCLEOTIDE SEQUENCE [LARGE SCALE GENOMIC DNA]</scope>
    <source>
        <strain evidence="2">cv. Niubang</strain>
    </source>
</reference>
<accession>A0ACB8Y2V2</accession>
<proteinExistence type="predicted"/>
<comment type="caution">
    <text evidence="1">The sequence shown here is derived from an EMBL/GenBank/DDBJ whole genome shotgun (WGS) entry which is preliminary data.</text>
</comment>
<name>A0ACB8Y2V2_ARCLA</name>
<keyword evidence="2" id="KW-1185">Reference proteome</keyword>
<protein>
    <submittedName>
        <fullName evidence="1">Uncharacterized protein</fullName>
    </submittedName>
</protein>
<sequence>MANTDGEVVGVPNIRDTVEIPLECRENGRNLSIQLPPSIYMVPRRLRDLSPGSFETQMVSIGPRHRDDELVQEFEEQKAFLQRSLTFHELNDTVVEAQQRIRQIPPPLPDEEAIERYLQSSN</sequence>
<evidence type="ECO:0000313" key="2">
    <source>
        <dbReference type="Proteomes" id="UP001055879"/>
    </source>
</evidence>
<evidence type="ECO:0000313" key="1">
    <source>
        <dbReference type="EMBL" id="KAI3677704.1"/>
    </source>
</evidence>
<dbReference type="Proteomes" id="UP001055879">
    <property type="component" value="Linkage Group LG14"/>
</dbReference>